<feature type="domain" description="Chitin-binding type-2" evidence="2">
    <location>
        <begin position="547"/>
        <end position="606"/>
    </location>
</feature>
<protein>
    <recommendedName>
        <fullName evidence="2">Chitin-binding type-2 domain-containing protein</fullName>
    </recommendedName>
</protein>
<dbReference type="InterPro" id="IPR036508">
    <property type="entry name" value="Chitin-bd_dom_sf"/>
</dbReference>
<dbReference type="AlphaFoldDB" id="A0A553PI72"/>
<dbReference type="GO" id="GO:0005576">
    <property type="term" value="C:extracellular region"/>
    <property type="evidence" value="ECO:0007669"/>
    <property type="project" value="InterPro"/>
</dbReference>
<comment type="caution">
    <text evidence="3">The sequence shown here is derived from an EMBL/GenBank/DDBJ whole genome shotgun (WGS) entry which is preliminary data.</text>
</comment>
<keyword evidence="4" id="KW-1185">Reference proteome</keyword>
<organism evidence="3 4">
    <name type="scientific">Tigriopus californicus</name>
    <name type="common">Marine copepod</name>
    <dbReference type="NCBI Taxonomy" id="6832"/>
    <lineage>
        <taxon>Eukaryota</taxon>
        <taxon>Metazoa</taxon>
        <taxon>Ecdysozoa</taxon>
        <taxon>Arthropoda</taxon>
        <taxon>Crustacea</taxon>
        <taxon>Multicrustacea</taxon>
        <taxon>Hexanauplia</taxon>
        <taxon>Copepoda</taxon>
        <taxon>Harpacticoida</taxon>
        <taxon>Harpacticidae</taxon>
        <taxon>Tigriopus</taxon>
    </lineage>
</organism>
<dbReference type="Pfam" id="PF01607">
    <property type="entry name" value="CBM_14"/>
    <property type="match status" value="1"/>
</dbReference>
<evidence type="ECO:0000259" key="2">
    <source>
        <dbReference type="PROSITE" id="PS50940"/>
    </source>
</evidence>
<evidence type="ECO:0000313" key="4">
    <source>
        <dbReference type="Proteomes" id="UP000318571"/>
    </source>
</evidence>
<name>A0A553PI72_TIGCA</name>
<reference evidence="3 4" key="1">
    <citation type="journal article" date="2018" name="Nat. Ecol. Evol.">
        <title>Genomic signatures of mitonuclear coevolution across populations of Tigriopus californicus.</title>
        <authorList>
            <person name="Barreto F.S."/>
            <person name="Watson E.T."/>
            <person name="Lima T.G."/>
            <person name="Willett C.S."/>
            <person name="Edmands S."/>
            <person name="Li W."/>
            <person name="Burton R.S."/>
        </authorList>
    </citation>
    <scope>NUCLEOTIDE SEQUENCE [LARGE SCALE GENOMIC DNA]</scope>
    <source>
        <strain evidence="3 4">San Diego</strain>
    </source>
</reference>
<dbReference type="PANTHER" id="PTHR22933:SF43">
    <property type="entry name" value="LP10131P"/>
    <property type="match status" value="1"/>
</dbReference>
<sequence length="635" mass="69745">MSGACVLSCYAFLAHSKATHHQVKRDSESLYDNIYSAIAEFSSNPEEEDLPPQKRSSNFGQGSNQLPRGGKQRRTPRSFLDRLLATFQKPGPPPSAQRRRNRKTLHGPLMGGHLKPRQIPPMRAVFRPSPRMGLGEEAGIQTTRLSPPLSQSIKNPRNPFLRPNTPPSQSSALSQNLDLITTIRPVLNAATTKPFLPMTFLQNEVSYDPITTYHPSPAILPTTPSPSASQEPFLPFLSTFQAKPAVVASSASSSSSSASDLFATLPPLPSNAIIYRPDDETPRNKGSFQKAAEPFQLELGHFAKGNQKDPRPIGQHFPELATNFSSKLQLSPDGPESSSHSATRFKKFEPHQSPREKKAPSKSKDILTQTIIVRPHFNSVIVHPPKLQSVTESNSRPHSFPTFEGEFSGGNSVVPPPLPPPSLKNPPFKHSLSSFKMTEDDFEVFDSMQNPFSRPESSPQHLSFSSLFQESSPVLSSHRPQFISHSGRQATRQVVVDGFPNGLPQGTPKGVAIALASAQNLAPGEMPPIPGEAGVDYPVLTEVPETGFDCNAQTFPGIYADTGADCQVFYMCQPNGNFNAFLCPNGTVFNQQYFICDWWYNFDCGDAESFYGLNEFIYQDQPAGKKCDSLFCSED</sequence>
<dbReference type="Proteomes" id="UP000318571">
    <property type="component" value="Chromosome 5"/>
</dbReference>
<dbReference type="Gene3D" id="2.170.140.10">
    <property type="entry name" value="Chitin binding domain"/>
    <property type="match status" value="1"/>
</dbReference>
<gene>
    <name evidence="3" type="ORF">TCAL_03842</name>
</gene>
<feature type="region of interest" description="Disordered" evidence="1">
    <location>
        <begin position="326"/>
        <end position="365"/>
    </location>
</feature>
<dbReference type="InterPro" id="IPR002557">
    <property type="entry name" value="Chitin-bd_dom"/>
</dbReference>
<dbReference type="EMBL" id="VCGU01000004">
    <property type="protein sequence ID" value="TRY77376.1"/>
    <property type="molecule type" value="Genomic_DNA"/>
</dbReference>
<feature type="compositionally biased region" description="Basic and acidic residues" evidence="1">
    <location>
        <begin position="346"/>
        <end position="365"/>
    </location>
</feature>
<dbReference type="InterPro" id="IPR052976">
    <property type="entry name" value="Scoloptoxin-like"/>
</dbReference>
<dbReference type="SUPFAM" id="SSF57625">
    <property type="entry name" value="Invertebrate chitin-binding proteins"/>
    <property type="match status" value="1"/>
</dbReference>
<proteinExistence type="predicted"/>
<evidence type="ECO:0000313" key="3">
    <source>
        <dbReference type="EMBL" id="TRY77376.1"/>
    </source>
</evidence>
<feature type="compositionally biased region" description="Polar residues" evidence="1">
    <location>
        <begin position="54"/>
        <end position="66"/>
    </location>
</feature>
<dbReference type="PANTHER" id="PTHR22933">
    <property type="entry name" value="FI18007P1-RELATED"/>
    <property type="match status" value="1"/>
</dbReference>
<accession>A0A553PI72</accession>
<dbReference type="SMART" id="SM00494">
    <property type="entry name" value="ChtBD2"/>
    <property type="match status" value="1"/>
</dbReference>
<dbReference type="PROSITE" id="PS50940">
    <property type="entry name" value="CHIT_BIND_II"/>
    <property type="match status" value="1"/>
</dbReference>
<evidence type="ECO:0000256" key="1">
    <source>
        <dbReference type="SAM" id="MobiDB-lite"/>
    </source>
</evidence>
<feature type="region of interest" description="Disordered" evidence="1">
    <location>
        <begin position="42"/>
        <end position="117"/>
    </location>
</feature>
<dbReference type="GO" id="GO:0008061">
    <property type="term" value="F:chitin binding"/>
    <property type="evidence" value="ECO:0007669"/>
    <property type="project" value="InterPro"/>
</dbReference>
<dbReference type="STRING" id="6832.A0A553PI72"/>